<feature type="domain" description="Dof-type" evidence="11">
    <location>
        <begin position="39"/>
        <end position="93"/>
    </location>
</feature>
<feature type="region of interest" description="Disordered" evidence="10">
    <location>
        <begin position="147"/>
        <end position="193"/>
    </location>
</feature>
<evidence type="ECO:0000313" key="13">
    <source>
        <dbReference type="Proteomes" id="UP001202328"/>
    </source>
</evidence>
<sequence>MFTSDDFEEMFQCPDQNSMMIIENNNQKWNKSHHVEIAPNCPRCASSNTKFCYYNNYSLSQPRYFCKGCKRYWTKGGSLRNVPVGGGCRKNRRAKSVRYRPSRVFMGSSPDCDPIQSTDETVAPPAIDLAAVFSNFLNPGIVNDVPASAPEPELSSEFDLSFDKSSSNDSTIPNQESPPNNEDQFHQQNYGFECDSDPTRGISQFIGGANVVDDKISDISGLLSLRTDEVDQEFWPDASVVNDFSWQPSPLHEFEPVFDDQFTSYPNLLNW</sequence>
<dbReference type="GO" id="GO:0008270">
    <property type="term" value="F:zinc ion binding"/>
    <property type="evidence" value="ECO:0007669"/>
    <property type="project" value="UniProtKB-KW"/>
</dbReference>
<organism evidence="12 13">
    <name type="scientific">Papaver atlanticum</name>
    <dbReference type="NCBI Taxonomy" id="357466"/>
    <lineage>
        <taxon>Eukaryota</taxon>
        <taxon>Viridiplantae</taxon>
        <taxon>Streptophyta</taxon>
        <taxon>Embryophyta</taxon>
        <taxon>Tracheophyta</taxon>
        <taxon>Spermatophyta</taxon>
        <taxon>Magnoliopsida</taxon>
        <taxon>Ranunculales</taxon>
        <taxon>Papaveraceae</taxon>
        <taxon>Papaveroideae</taxon>
        <taxon>Papaver</taxon>
    </lineage>
</organism>
<dbReference type="InterPro" id="IPR045174">
    <property type="entry name" value="Dof"/>
</dbReference>
<dbReference type="PROSITE" id="PS50884">
    <property type="entry name" value="ZF_DOF_2"/>
    <property type="match status" value="1"/>
</dbReference>
<keyword evidence="13" id="KW-1185">Reference proteome</keyword>
<dbReference type="GO" id="GO:0003677">
    <property type="term" value="F:DNA binding"/>
    <property type="evidence" value="ECO:0007669"/>
    <property type="project" value="UniProtKB-UniRule"/>
</dbReference>
<evidence type="ECO:0000256" key="10">
    <source>
        <dbReference type="SAM" id="MobiDB-lite"/>
    </source>
</evidence>
<keyword evidence="1 9" id="KW-0479">Metal-binding</keyword>
<evidence type="ECO:0000256" key="4">
    <source>
        <dbReference type="ARBA" id="ARBA00023015"/>
    </source>
</evidence>
<dbReference type="PANTHER" id="PTHR31992">
    <property type="entry name" value="DOF ZINC FINGER PROTEIN DOF1.4-RELATED"/>
    <property type="match status" value="1"/>
</dbReference>
<dbReference type="InterPro" id="IPR003851">
    <property type="entry name" value="Znf_Dof"/>
</dbReference>
<evidence type="ECO:0000256" key="3">
    <source>
        <dbReference type="ARBA" id="ARBA00022833"/>
    </source>
</evidence>
<evidence type="ECO:0000256" key="8">
    <source>
        <dbReference type="PROSITE-ProRule" id="PRU00071"/>
    </source>
</evidence>
<comment type="function">
    <text evidence="9">Transcription factor that binds specifically to a 5'-AA[AG]G-3' consensus core sequence.</text>
</comment>
<dbReference type="Proteomes" id="UP001202328">
    <property type="component" value="Unassembled WGS sequence"/>
</dbReference>
<evidence type="ECO:0000256" key="7">
    <source>
        <dbReference type="ARBA" id="ARBA00023242"/>
    </source>
</evidence>
<accession>A0AAD4SYD8</accession>
<protein>
    <recommendedName>
        <fullName evidence="9">Dof zinc finger protein</fullName>
    </recommendedName>
</protein>
<evidence type="ECO:0000313" key="12">
    <source>
        <dbReference type="EMBL" id="KAI3926631.1"/>
    </source>
</evidence>
<evidence type="ECO:0000256" key="6">
    <source>
        <dbReference type="ARBA" id="ARBA00023163"/>
    </source>
</evidence>
<dbReference type="PROSITE" id="PS01361">
    <property type="entry name" value="ZF_DOF_1"/>
    <property type="match status" value="1"/>
</dbReference>
<evidence type="ECO:0000256" key="5">
    <source>
        <dbReference type="ARBA" id="ARBA00023125"/>
    </source>
</evidence>
<gene>
    <name evidence="12" type="ORF">MKW98_014278</name>
</gene>
<keyword evidence="5 8" id="KW-0238">DNA-binding</keyword>
<dbReference type="EMBL" id="JAJJMB010007966">
    <property type="protein sequence ID" value="KAI3926631.1"/>
    <property type="molecule type" value="Genomic_DNA"/>
</dbReference>
<dbReference type="GO" id="GO:0003700">
    <property type="term" value="F:DNA-binding transcription factor activity"/>
    <property type="evidence" value="ECO:0007669"/>
    <property type="project" value="UniProtKB-UniRule"/>
</dbReference>
<evidence type="ECO:0000256" key="9">
    <source>
        <dbReference type="RuleBase" id="RU369094"/>
    </source>
</evidence>
<reference evidence="12" key="1">
    <citation type="submission" date="2022-04" db="EMBL/GenBank/DDBJ databases">
        <title>A functionally conserved STORR gene fusion in Papaver species that diverged 16.8 million years ago.</title>
        <authorList>
            <person name="Catania T."/>
        </authorList>
    </citation>
    <scope>NUCLEOTIDE SEQUENCE</scope>
    <source>
        <strain evidence="12">S-188037</strain>
    </source>
</reference>
<dbReference type="Pfam" id="PF02701">
    <property type="entry name" value="Zn_ribbon_Dof"/>
    <property type="match status" value="1"/>
</dbReference>
<dbReference type="AlphaFoldDB" id="A0AAD4SYD8"/>
<comment type="caution">
    <text evidence="12">The sequence shown here is derived from an EMBL/GenBank/DDBJ whole genome shotgun (WGS) entry which is preliminary data.</text>
</comment>
<keyword evidence="7 8" id="KW-0539">Nucleus</keyword>
<proteinExistence type="predicted"/>
<evidence type="ECO:0000256" key="2">
    <source>
        <dbReference type="ARBA" id="ARBA00022771"/>
    </source>
</evidence>
<name>A0AAD4SYD8_9MAGN</name>
<comment type="subcellular location">
    <subcellularLocation>
        <location evidence="8 9">Nucleus</location>
    </subcellularLocation>
</comment>
<keyword evidence="4 9" id="KW-0805">Transcription regulation</keyword>
<feature type="compositionally biased region" description="Polar residues" evidence="10">
    <location>
        <begin position="163"/>
        <end position="190"/>
    </location>
</feature>
<keyword evidence="3 9" id="KW-0862">Zinc</keyword>
<evidence type="ECO:0000256" key="1">
    <source>
        <dbReference type="ARBA" id="ARBA00022723"/>
    </source>
</evidence>
<dbReference type="PANTHER" id="PTHR31992:SF316">
    <property type="entry name" value="DOF ZINC FINGER PROTEIN DOF1.2"/>
    <property type="match status" value="1"/>
</dbReference>
<keyword evidence="2 8" id="KW-0863">Zinc-finger</keyword>
<dbReference type="GO" id="GO:0005634">
    <property type="term" value="C:nucleus"/>
    <property type="evidence" value="ECO:0007669"/>
    <property type="project" value="UniProtKB-SubCell"/>
</dbReference>
<keyword evidence="6 9" id="KW-0804">Transcription</keyword>
<evidence type="ECO:0000259" key="11">
    <source>
        <dbReference type="PROSITE" id="PS50884"/>
    </source>
</evidence>